<evidence type="ECO:0000313" key="2">
    <source>
        <dbReference type="Proteomes" id="UP000006868"/>
    </source>
</evidence>
<dbReference type="Proteomes" id="UP000006868">
    <property type="component" value="Chromosome"/>
</dbReference>
<gene>
    <name evidence="1" type="ORF">PPSC2_06430</name>
</gene>
<dbReference type="AlphaFoldDB" id="A0A0D5ZC32"/>
<organism evidence="1 2">
    <name type="scientific">Paenibacillus polymyxa (strain SC2)</name>
    <name type="common">Bacillus polymyxa</name>
    <dbReference type="NCBI Taxonomy" id="886882"/>
    <lineage>
        <taxon>Bacteria</taxon>
        <taxon>Bacillati</taxon>
        <taxon>Bacillota</taxon>
        <taxon>Bacilli</taxon>
        <taxon>Bacillales</taxon>
        <taxon>Paenibacillaceae</taxon>
        <taxon>Paenibacillus</taxon>
    </lineage>
</organism>
<accession>A0A0D5ZC32</accession>
<dbReference type="EMBL" id="CP002213">
    <property type="protein sequence ID" value="AKA44198.1"/>
    <property type="molecule type" value="Genomic_DNA"/>
</dbReference>
<dbReference type="STRING" id="1406.LK13_19395"/>
<name>A0A0D5ZC32_PAEPS</name>
<reference evidence="1 2" key="1">
    <citation type="journal article" date="2011" name="J. Bacteriol.">
        <title>Complete genome sequence of Paenibacillus polymyxa SC2, a strain of plant growth-promoting Rhizobacterium with broad-spectrum antimicrobial activity.</title>
        <authorList>
            <person name="Ma M."/>
            <person name="Wang C."/>
            <person name="Ding Y."/>
            <person name="Li L."/>
            <person name="Shen D."/>
            <person name="Jiang X."/>
            <person name="Guan D."/>
            <person name="Cao F."/>
            <person name="Chen H."/>
            <person name="Feng R."/>
            <person name="Wang X."/>
            <person name="Ge Y."/>
            <person name="Yao L."/>
            <person name="Bing X."/>
            <person name="Yang X."/>
            <person name="Li J."/>
            <person name="Du B."/>
        </authorList>
    </citation>
    <scope>NUCLEOTIDE SEQUENCE [LARGE SCALE GENOMIC DNA]</scope>
    <source>
        <strain evidence="1 2">SC2</strain>
    </source>
</reference>
<protein>
    <submittedName>
        <fullName evidence="1">Uncharacterized protein</fullName>
    </submittedName>
</protein>
<dbReference type="HOGENOM" id="CLU_2181297_0_0_9"/>
<evidence type="ECO:0000313" key="1">
    <source>
        <dbReference type="EMBL" id="AKA44198.1"/>
    </source>
</evidence>
<sequence>MYRFTLEGSRKYTKETIDLMLEKYPHLQREGELFHLHVGEKIQRYDAYLDNLVNSGISECGSIRQLGSILFVMGTGIMMKKRYSNGYFASWNTSFFTGYIQTVYQPVIV</sequence>
<dbReference type="PATRIC" id="fig|886882.15.peg.1324"/>
<proteinExistence type="predicted"/>
<dbReference type="KEGG" id="ppm:PPSC2_06430"/>